<name>A0A4Y7JX96_PAPSO</name>
<evidence type="ECO:0000313" key="1">
    <source>
        <dbReference type="EMBL" id="RZC65196.1"/>
    </source>
</evidence>
<dbReference type="EMBL" id="CM010720">
    <property type="protein sequence ID" value="RZC65196.1"/>
    <property type="molecule type" value="Genomic_DNA"/>
</dbReference>
<dbReference type="AlphaFoldDB" id="A0A4Y7JX96"/>
<dbReference type="OrthoDB" id="10411524at2759"/>
<reference evidence="1 2" key="1">
    <citation type="journal article" date="2018" name="Science">
        <title>The opium poppy genome and morphinan production.</title>
        <authorList>
            <person name="Guo L."/>
            <person name="Winzer T."/>
            <person name="Yang X."/>
            <person name="Li Y."/>
            <person name="Ning Z."/>
            <person name="He Z."/>
            <person name="Teodor R."/>
            <person name="Lu Y."/>
            <person name="Bowser T.A."/>
            <person name="Graham I.A."/>
            <person name="Ye K."/>
        </authorList>
    </citation>
    <scope>NUCLEOTIDE SEQUENCE [LARGE SCALE GENOMIC DNA]</scope>
    <source>
        <strain evidence="2">cv. HN1</strain>
        <tissue evidence="1">Leaves</tissue>
    </source>
</reference>
<accession>A0A4Y7JX96</accession>
<evidence type="ECO:0000313" key="2">
    <source>
        <dbReference type="Proteomes" id="UP000316621"/>
    </source>
</evidence>
<dbReference type="Gramene" id="RZC65196">
    <property type="protein sequence ID" value="RZC65196"/>
    <property type="gene ID" value="C5167_008885"/>
</dbReference>
<organism evidence="1 2">
    <name type="scientific">Papaver somniferum</name>
    <name type="common">Opium poppy</name>
    <dbReference type="NCBI Taxonomy" id="3469"/>
    <lineage>
        <taxon>Eukaryota</taxon>
        <taxon>Viridiplantae</taxon>
        <taxon>Streptophyta</taxon>
        <taxon>Embryophyta</taxon>
        <taxon>Tracheophyta</taxon>
        <taxon>Spermatophyta</taxon>
        <taxon>Magnoliopsida</taxon>
        <taxon>Ranunculales</taxon>
        <taxon>Papaveraceae</taxon>
        <taxon>Papaveroideae</taxon>
        <taxon>Papaver</taxon>
    </lineage>
</organism>
<keyword evidence="2" id="KW-1185">Reference proteome</keyword>
<dbReference type="Proteomes" id="UP000316621">
    <property type="component" value="Chromosome 6"/>
</dbReference>
<sequence length="145" mass="17436">MAEIIESTVFYSLIKKHFIEVCLESKKGCSNEEEEEEEESLLDIEPQWRNKTPQVLLQHLLPIMMQICLNMLYINNRYRLKWKNYRTHLNNVNGGYSKLEQRRWVMRRQWHACAGSETVKFHRRKLGVSHHFPFESSKCKKNIVI</sequence>
<proteinExistence type="predicted"/>
<protein>
    <submittedName>
        <fullName evidence="1">Uncharacterized protein</fullName>
    </submittedName>
</protein>
<gene>
    <name evidence="1" type="ORF">C5167_008885</name>
</gene>